<name>A0A3E0WAM4_9MICO</name>
<dbReference type="PROSITE" id="PS01296">
    <property type="entry name" value="RSMI"/>
    <property type="match status" value="1"/>
</dbReference>
<dbReference type="PANTHER" id="PTHR46111:SF1">
    <property type="entry name" value="RIBOSOMAL RNA SMALL SUBUNIT METHYLTRANSFERASE I"/>
    <property type="match status" value="1"/>
</dbReference>
<feature type="domain" description="RsmI HTH" evidence="9">
    <location>
        <begin position="240"/>
        <end position="270"/>
    </location>
</feature>
<evidence type="ECO:0000256" key="3">
    <source>
        <dbReference type="ARBA" id="ARBA00022603"/>
    </source>
</evidence>
<feature type="region of interest" description="Disordered" evidence="7">
    <location>
        <begin position="270"/>
        <end position="289"/>
    </location>
</feature>
<dbReference type="OrthoDB" id="9809084at2"/>
<dbReference type="InterPro" id="IPR035996">
    <property type="entry name" value="4pyrrol_Methylase_sf"/>
</dbReference>
<evidence type="ECO:0000256" key="7">
    <source>
        <dbReference type="SAM" id="MobiDB-lite"/>
    </source>
</evidence>
<dbReference type="PIRSF" id="PIRSF005917">
    <property type="entry name" value="MTase_YraL"/>
    <property type="match status" value="1"/>
</dbReference>
<feature type="compositionally biased region" description="Pro residues" evidence="7">
    <location>
        <begin position="280"/>
        <end position="289"/>
    </location>
</feature>
<dbReference type="HAMAP" id="MF_01877">
    <property type="entry name" value="16SrRNA_methyltr_I"/>
    <property type="match status" value="1"/>
</dbReference>
<dbReference type="EC" id="2.1.1.198" evidence="6"/>
<evidence type="ECO:0000256" key="4">
    <source>
        <dbReference type="ARBA" id="ARBA00022679"/>
    </source>
</evidence>
<feature type="domain" description="Tetrapyrrole methylase" evidence="8">
    <location>
        <begin position="1"/>
        <end position="202"/>
    </location>
</feature>
<dbReference type="Gene3D" id="3.30.950.10">
    <property type="entry name" value="Methyltransferase, Cobalt-precorrin-4 Transmethylase, Domain 2"/>
    <property type="match status" value="1"/>
</dbReference>
<dbReference type="GO" id="GO:0070677">
    <property type="term" value="F:rRNA (cytosine-2'-O-)-methyltransferase activity"/>
    <property type="evidence" value="ECO:0007669"/>
    <property type="project" value="UniProtKB-UniRule"/>
</dbReference>
<keyword evidence="5 6" id="KW-0949">S-adenosyl-L-methionine</keyword>
<dbReference type="InterPro" id="IPR000878">
    <property type="entry name" value="4pyrrol_Mease"/>
</dbReference>
<keyword evidence="4 6" id="KW-0808">Transferase</keyword>
<reference evidence="10 11" key="1">
    <citation type="submission" date="2017-04" db="EMBL/GenBank/DDBJ databases">
        <title>Comparative genome analysis of Subtercola boreus.</title>
        <authorList>
            <person name="Cho Y.-J."/>
            <person name="Cho A."/>
            <person name="Kim O.-S."/>
            <person name="Lee J.-I."/>
        </authorList>
    </citation>
    <scope>NUCLEOTIDE SEQUENCE [LARGE SCALE GENOMIC DNA]</scope>
    <source>
        <strain evidence="10 11">P28004</strain>
    </source>
</reference>
<gene>
    <name evidence="6" type="primary">rsmI</name>
    <name evidence="10" type="ORF">B7R25_11280</name>
</gene>
<evidence type="ECO:0000256" key="6">
    <source>
        <dbReference type="HAMAP-Rule" id="MF_01877"/>
    </source>
</evidence>
<evidence type="ECO:0000313" key="11">
    <source>
        <dbReference type="Proteomes" id="UP000257080"/>
    </source>
</evidence>
<dbReference type="FunFam" id="3.30.950.10:FF:000002">
    <property type="entry name" value="Ribosomal RNA small subunit methyltransferase I"/>
    <property type="match status" value="1"/>
</dbReference>
<accession>A0A3E0WAM4</accession>
<dbReference type="GO" id="GO:0005737">
    <property type="term" value="C:cytoplasm"/>
    <property type="evidence" value="ECO:0007669"/>
    <property type="project" value="UniProtKB-SubCell"/>
</dbReference>
<comment type="catalytic activity">
    <reaction evidence="6">
        <text>cytidine(1402) in 16S rRNA + S-adenosyl-L-methionine = 2'-O-methylcytidine(1402) in 16S rRNA + S-adenosyl-L-homocysteine + H(+)</text>
        <dbReference type="Rhea" id="RHEA:42924"/>
        <dbReference type="Rhea" id="RHEA-COMP:10285"/>
        <dbReference type="Rhea" id="RHEA-COMP:10286"/>
        <dbReference type="ChEBI" id="CHEBI:15378"/>
        <dbReference type="ChEBI" id="CHEBI:57856"/>
        <dbReference type="ChEBI" id="CHEBI:59789"/>
        <dbReference type="ChEBI" id="CHEBI:74495"/>
        <dbReference type="ChEBI" id="CHEBI:82748"/>
        <dbReference type="EC" id="2.1.1.198"/>
    </reaction>
</comment>
<evidence type="ECO:0000313" key="10">
    <source>
        <dbReference type="EMBL" id="RFA26330.1"/>
    </source>
</evidence>
<dbReference type="Gene3D" id="3.40.1010.10">
    <property type="entry name" value="Cobalt-precorrin-4 Transmethylase, Domain 1"/>
    <property type="match status" value="1"/>
</dbReference>
<comment type="similarity">
    <text evidence="6">Belongs to the methyltransferase superfamily. RsmI family.</text>
</comment>
<evidence type="ECO:0000256" key="2">
    <source>
        <dbReference type="ARBA" id="ARBA00022552"/>
    </source>
</evidence>
<keyword evidence="2 6" id="KW-0698">rRNA processing</keyword>
<dbReference type="SUPFAM" id="SSF53790">
    <property type="entry name" value="Tetrapyrrole methylase"/>
    <property type="match status" value="1"/>
</dbReference>
<comment type="function">
    <text evidence="6">Catalyzes the 2'-O-methylation of the ribose of cytidine 1402 (C1402) in 16S rRNA.</text>
</comment>
<organism evidence="10 11">
    <name type="scientific">Subtercola boreus</name>
    <dbReference type="NCBI Taxonomy" id="120213"/>
    <lineage>
        <taxon>Bacteria</taxon>
        <taxon>Bacillati</taxon>
        <taxon>Actinomycetota</taxon>
        <taxon>Actinomycetes</taxon>
        <taxon>Micrococcales</taxon>
        <taxon>Microbacteriaceae</taxon>
        <taxon>Subtercola</taxon>
    </lineage>
</organism>
<dbReference type="InterPro" id="IPR014777">
    <property type="entry name" value="4pyrrole_Mease_sub1"/>
</dbReference>
<dbReference type="NCBIfam" id="TIGR00096">
    <property type="entry name" value="16S rRNA (cytidine(1402)-2'-O)-methyltransferase"/>
    <property type="match status" value="1"/>
</dbReference>
<dbReference type="EMBL" id="NBXE01000026">
    <property type="protein sequence ID" value="RFA26330.1"/>
    <property type="molecule type" value="Genomic_DNA"/>
</dbReference>
<keyword evidence="1 6" id="KW-0963">Cytoplasm</keyword>
<protein>
    <recommendedName>
        <fullName evidence="6">Ribosomal RNA small subunit methyltransferase I</fullName>
        <ecNumber evidence="6">2.1.1.198</ecNumber>
    </recommendedName>
    <alternativeName>
        <fullName evidence="6">16S rRNA 2'-O-ribose C1402 methyltransferase</fullName>
    </alternativeName>
    <alternativeName>
        <fullName evidence="6">rRNA (cytidine-2'-O-)-methyltransferase RsmI</fullName>
    </alternativeName>
</protein>
<evidence type="ECO:0000256" key="1">
    <source>
        <dbReference type="ARBA" id="ARBA00022490"/>
    </source>
</evidence>
<dbReference type="FunFam" id="3.40.1010.10:FF:000007">
    <property type="entry name" value="Ribosomal RNA small subunit methyltransferase I"/>
    <property type="match status" value="1"/>
</dbReference>
<comment type="subcellular location">
    <subcellularLocation>
        <location evidence="6">Cytoplasm</location>
    </subcellularLocation>
</comment>
<dbReference type="RefSeq" id="WP_116419064.1">
    <property type="nucleotide sequence ID" value="NZ_NBXC01000021.1"/>
</dbReference>
<keyword evidence="3 6" id="KW-0489">Methyltransferase</keyword>
<dbReference type="PANTHER" id="PTHR46111">
    <property type="entry name" value="RIBOSOMAL RNA SMALL SUBUNIT METHYLTRANSFERASE I"/>
    <property type="match status" value="1"/>
</dbReference>
<comment type="caution">
    <text evidence="10">The sequence shown here is derived from an EMBL/GenBank/DDBJ whole genome shotgun (WGS) entry which is preliminary data.</text>
</comment>
<dbReference type="CDD" id="cd11648">
    <property type="entry name" value="RsmI"/>
    <property type="match status" value="1"/>
</dbReference>
<dbReference type="InterPro" id="IPR018063">
    <property type="entry name" value="SAM_MeTrfase_RsmI_CS"/>
</dbReference>
<evidence type="ECO:0000259" key="9">
    <source>
        <dbReference type="Pfam" id="PF23016"/>
    </source>
</evidence>
<proteinExistence type="inferred from homology"/>
<dbReference type="AlphaFoldDB" id="A0A3E0WAM4"/>
<dbReference type="InterPro" id="IPR014776">
    <property type="entry name" value="4pyrrole_Mease_sub2"/>
</dbReference>
<dbReference type="Pfam" id="PF23016">
    <property type="entry name" value="RsmI_C"/>
    <property type="match status" value="1"/>
</dbReference>
<dbReference type="Pfam" id="PF00590">
    <property type="entry name" value="TP_methylase"/>
    <property type="match status" value="1"/>
</dbReference>
<dbReference type="InterPro" id="IPR053910">
    <property type="entry name" value="RsmI_HTH"/>
</dbReference>
<dbReference type="Proteomes" id="UP000257080">
    <property type="component" value="Unassembled WGS sequence"/>
</dbReference>
<evidence type="ECO:0000256" key="5">
    <source>
        <dbReference type="ARBA" id="ARBA00022691"/>
    </source>
</evidence>
<sequence length="289" mass="30352">MIILAATPIGNLKDASVRLVETLEAAEVVAAEDTRVTAKLLRALGVENRPRLIALHDHNEREKAAELVELARSTDLVVLSDAGMPTVSDPGFHLVQAAVAAGVDVTIIPGPSAVVSALAVSGLPTDRFTFEGFLPRKQGERLSALGDLVRERRTMVFFESPNRLAASLADVATALGDDRVVAVCRELTKLYEEVKRGSAASLVPWASEGVKGEIVLVVAGAGALEVTLAVGVAQVQELVSDGTRLKDAAAAIADATGLSKRDLYEAALASRTRPAASTPPQVPDFPQPR</sequence>
<dbReference type="InterPro" id="IPR008189">
    <property type="entry name" value="rRNA_ssu_MeTfrase_I"/>
</dbReference>
<evidence type="ECO:0000259" key="8">
    <source>
        <dbReference type="Pfam" id="PF00590"/>
    </source>
</evidence>